<feature type="compositionally biased region" description="Basic residues" evidence="13">
    <location>
        <begin position="1226"/>
        <end position="1251"/>
    </location>
</feature>
<dbReference type="InterPro" id="IPR011011">
    <property type="entry name" value="Znf_FYVE_PHD"/>
</dbReference>
<dbReference type="PROSITE" id="PS51726">
    <property type="entry name" value="MYST_HAT"/>
    <property type="match status" value="1"/>
</dbReference>
<evidence type="ECO:0000256" key="10">
    <source>
        <dbReference type="ARBA" id="ARBA00023242"/>
    </source>
</evidence>
<keyword evidence="4" id="KW-0808">Transferase</keyword>
<feature type="domain" description="PHD-type" evidence="14">
    <location>
        <begin position="68"/>
        <end position="118"/>
    </location>
</feature>
<feature type="region of interest" description="Disordered" evidence="13">
    <location>
        <begin position="1665"/>
        <end position="1711"/>
    </location>
</feature>
<evidence type="ECO:0000313" key="17">
    <source>
        <dbReference type="Proteomes" id="UP000051574"/>
    </source>
</evidence>
<feature type="compositionally biased region" description="Basic residues" evidence="13">
    <location>
        <begin position="1022"/>
        <end position="1033"/>
    </location>
</feature>
<evidence type="ECO:0000256" key="1">
    <source>
        <dbReference type="ARBA" id="ARBA00004123"/>
    </source>
</evidence>
<feature type="compositionally biased region" description="Polar residues" evidence="13">
    <location>
        <begin position="551"/>
        <end position="563"/>
    </location>
</feature>
<comment type="similarity">
    <text evidence="2">Belongs to the MYST (SAS/MOZ) family.</text>
</comment>
<organism evidence="16 17">
    <name type="scientific">Oryctes borbonicus</name>
    <dbReference type="NCBI Taxonomy" id="1629725"/>
    <lineage>
        <taxon>Eukaryota</taxon>
        <taxon>Metazoa</taxon>
        <taxon>Ecdysozoa</taxon>
        <taxon>Arthropoda</taxon>
        <taxon>Hexapoda</taxon>
        <taxon>Insecta</taxon>
        <taxon>Pterygota</taxon>
        <taxon>Neoptera</taxon>
        <taxon>Endopterygota</taxon>
        <taxon>Coleoptera</taxon>
        <taxon>Polyphaga</taxon>
        <taxon>Scarabaeiformia</taxon>
        <taxon>Scarabaeidae</taxon>
        <taxon>Dynastinae</taxon>
        <taxon>Oryctes</taxon>
    </lineage>
</organism>
<evidence type="ECO:0000256" key="12">
    <source>
        <dbReference type="PROSITE-ProRule" id="PRU00146"/>
    </source>
</evidence>
<dbReference type="OrthoDB" id="787137at2759"/>
<dbReference type="Gene3D" id="1.10.10.10">
    <property type="entry name" value="Winged helix-like DNA-binding domain superfamily/Winged helix DNA-binding domain"/>
    <property type="match status" value="1"/>
</dbReference>
<feature type="region of interest" description="Disordered" evidence="13">
    <location>
        <begin position="1601"/>
        <end position="1635"/>
    </location>
</feature>
<keyword evidence="17" id="KW-1185">Reference proteome</keyword>
<dbReference type="GO" id="GO:0003712">
    <property type="term" value="F:transcription coregulator activity"/>
    <property type="evidence" value="ECO:0007669"/>
    <property type="project" value="TreeGrafter"/>
</dbReference>
<feature type="region of interest" description="Disordered" evidence="13">
    <location>
        <begin position="300"/>
        <end position="346"/>
    </location>
</feature>
<feature type="compositionally biased region" description="Basic and acidic residues" evidence="13">
    <location>
        <begin position="1602"/>
        <end position="1621"/>
    </location>
</feature>
<dbReference type="EMBL" id="LJIG01009630">
    <property type="protein sequence ID" value="KRT82696.1"/>
    <property type="molecule type" value="Genomic_DNA"/>
</dbReference>
<feature type="compositionally biased region" description="Basic and acidic residues" evidence="13">
    <location>
        <begin position="1423"/>
        <end position="1440"/>
    </location>
</feature>
<feature type="compositionally biased region" description="Polar residues" evidence="13">
    <location>
        <begin position="1125"/>
        <end position="1135"/>
    </location>
</feature>
<accession>A0A0T6B5M6</accession>
<dbReference type="GO" id="GO:0003682">
    <property type="term" value="F:chromatin binding"/>
    <property type="evidence" value="ECO:0007669"/>
    <property type="project" value="TreeGrafter"/>
</dbReference>
<feature type="region of interest" description="Disordered" evidence="13">
    <location>
        <begin position="444"/>
        <end position="483"/>
    </location>
</feature>
<dbReference type="PANTHER" id="PTHR10615">
    <property type="entry name" value="HISTONE ACETYLTRANSFERASE"/>
    <property type="match status" value="1"/>
</dbReference>
<feature type="compositionally biased region" description="Basic and acidic residues" evidence="13">
    <location>
        <begin position="1259"/>
        <end position="1296"/>
    </location>
</feature>
<feature type="region of interest" description="Disordered" evidence="13">
    <location>
        <begin position="2325"/>
        <end position="2358"/>
    </location>
</feature>
<evidence type="ECO:0000256" key="6">
    <source>
        <dbReference type="ARBA" id="ARBA00022771"/>
    </source>
</evidence>
<feature type="compositionally biased region" description="Basic and acidic residues" evidence="13">
    <location>
        <begin position="1516"/>
        <end position="1529"/>
    </location>
</feature>
<reference evidence="16 17" key="1">
    <citation type="submission" date="2015-09" db="EMBL/GenBank/DDBJ databases">
        <title>Draft genome of the scarab beetle Oryctes borbonicus.</title>
        <authorList>
            <person name="Meyer J.M."/>
            <person name="Markov G.V."/>
            <person name="Baskaran P."/>
            <person name="Herrmann M."/>
            <person name="Sommer R.J."/>
            <person name="Roedelsperger C."/>
        </authorList>
    </citation>
    <scope>NUCLEOTIDE SEQUENCE [LARGE SCALE GENOMIC DNA]</scope>
    <source>
        <strain evidence="16">OB123</strain>
        <tissue evidence="16">Whole animal</tissue>
    </source>
</reference>
<evidence type="ECO:0000256" key="13">
    <source>
        <dbReference type="SAM" id="MobiDB-lite"/>
    </source>
</evidence>
<dbReference type="InterPro" id="IPR001965">
    <property type="entry name" value="Znf_PHD"/>
</dbReference>
<feature type="region of interest" description="Disordered" evidence="13">
    <location>
        <begin position="1017"/>
        <end position="1395"/>
    </location>
</feature>
<feature type="compositionally biased region" description="Low complexity" evidence="13">
    <location>
        <begin position="311"/>
        <end position="326"/>
    </location>
</feature>
<proteinExistence type="inferred from homology"/>
<dbReference type="Gene3D" id="3.40.630.30">
    <property type="match status" value="1"/>
</dbReference>
<feature type="region of interest" description="Disordered" evidence="13">
    <location>
        <begin position="1416"/>
        <end position="1440"/>
    </location>
</feature>
<dbReference type="InterPro" id="IPR016181">
    <property type="entry name" value="Acyl_CoA_acyltransferase"/>
</dbReference>
<dbReference type="InterPro" id="IPR019786">
    <property type="entry name" value="Zinc_finger_PHD-type_CS"/>
</dbReference>
<dbReference type="Gene3D" id="3.30.60.60">
    <property type="entry name" value="N-acetyl transferase-like"/>
    <property type="match status" value="1"/>
</dbReference>
<name>A0A0T6B5M6_9SCAR</name>
<dbReference type="FunFam" id="3.30.60.60:FF:000001">
    <property type="entry name" value="Histone acetyltransferase"/>
    <property type="match status" value="1"/>
</dbReference>
<keyword evidence="8" id="KW-0156">Chromatin regulator</keyword>
<keyword evidence="9" id="KW-0007">Acetylation</keyword>
<dbReference type="Gene3D" id="3.30.40.10">
    <property type="entry name" value="Zinc/RING finger domain, C3HC4 (zinc finger)"/>
    <property type="match status" value="1"/>
</dbReference>
<dbReference type="InterPro" id="IPR050603">
    <property type="entry name" value="MYST_HAT"/>
</dbReference>
<dbReference type="SUPFAM" id="SSF57903">
    <property type="entry name" value="FYVE/PHD zinc finger"/>
    <property type="match status" value="1"/>
</dbReference>
<feature type="compositionally biased region" description="Polar residues" evidence="13">
    <location>
        <begin position="2345"/>
        <end position="2358"/>
    </location>
</feature>
<protein>
    <recommendedName>
        <fullName evidence="3">histone acetyltransferase</fullName>
        <ecNumber evidence="3">2.3.1.48</ecNumber>
    </recommendedName>
</protein>
<feature type="compositionally biased region" description="Low complexity" evidence="13">
    <location>
        <begin position="2330"/>
        <end position="2344"/>
    </location>
</feature>
<sequence length="2573" mass="287819">MYYCGNTPAALPICTECLGTEAKNRHGVFEKLSSCSECGACVHLSCTNAGPELSHLIAKGGKWFCEECKTCDACGNSDVSTCLLCCCSCDRKYHMMCLDPPAERKPKCPWRCRHCLGHHDNVKIRKEAGSSVKKKIDKVREKMKEKNQKALKEGPATPTSTLSSASSAVGGYVNSPSAKGKKGRLLQASIVSESDSSDNEGTPIPDIIKTTITNTSDIHAHNHQPTSCSPQSSSPNADRLETSDRMSKEKQKFFRLSAFNAEKKRTRAAALDAENRRNHLNTLLGKKDDNHKVVNNAEEVERKAVKEQSASENSDSCSTDCSSSESDSSESDSDSSADRSETSRMSGSLKIPALWHAPITEKIKTFGSVGGITSEKESVWGFAAAAAEANRNHDLSSSFPNNKTNEEEEKLKSSANRPGLSQLKGLFDGLSHFYAPKIMRSRNTPDYSLSRRKKKDDSEIKPQKSDECIPKSEMNKDGGDFGDVSIAEESYNFTRSRKKDAIQKEKIEASLVHEMSKRSQKKEQNQKSLNNKPLLPLPPTSPISSLISQRYPVSNSATTQTTDVPKKHMTPSDLVKTAVNSKRHELERRRLLKSEAGLGVVGFLSHSAAILEDARTKKRNLIAEATQTNHPLSVLPTANNQTGDFKPQLPPGVTHKDVDLFKETRERANASTVVPVGEGPAITNGALISPSQVMATQARNPAAIEFGKYEIQTWYSSPFPQEYARLPKLFLCEFCLKYTKSKAVLERHQDKCTWRYPPATEIYRCGDLSVFEVDGNVNKIYCQNLCLLAKLFLDHKTLYYDVEPFLFYVLTKNDKKGCHLVGYFSKEKHCQQKYNVSCIMTMPQYQRQGFGRFLIEFSYLLSKEEGQPGTPEKPLSDLGRVSYHAYWKSVVLEYLHRHRLDKIKLTDISRETGMYCHDIGTALQLLNFARLVSTENGPKCVLNIDWNKVDLHAEKVAKSKTRIYIDHECLRWTPLLTPTVNPFREEKSDAEKDNSPVVKAETADIVVPPPDKIIIETQQGVKLKRGGRKRKTSTARTPRQNAKVPVPATPQVLVTPEVEERVEEELVTSSGRKRTRPSKYNDSTYVDLKPKSHTDKRKRNESLTGEKEQLVESEKKKPKIDENKAPNTNKQTVNVAQPIAETPVNTKSKRGSKFSQRWSQRRAKDNQCPTSKIETPIKPEPKSQSENQPEPSPIVARPKQPESISIANEKKETQESATLLNTPQIKKPRSRTMRRKRGWVKGRRRNAHKKQLTIPELLKTNEKMESETESIISEKSEDDLRVKSKAETLKSKDEKTKRTKRPSCEEDSSAEADDEMEDEVPSEKVTKSSIYKLSEKPESKADSTKVTKCEKPIQEEVSKLNEKPIDTSAGKQLKEKAVTSEYSTSSESETEIDGQKIKIISPEEVLQISQKGALVPQTVGSPENRKPLVKAESKNVKSDIQKKYSGDIQLTENKQDKLSNKEVIEAGKDEETCTKTDIQAVEVIEEKNGTQVQNNSDPTVSDLPKKPVSDTSPKQVNDKPNNDHMSKDKQILSLDKTNVDKNKNVSVDKVSEPLVEISVVSPKKEHNDKLSRQYIEEKHVKNEDTIKIPENTKTVMENITAKVEEQPRLPMDVKSEEKIENKISNLSEKPRAPEETMIVCEQSPSKSNTSDKSEQQNLVTEIKEKVEANSLPSENKDKNAVTQGSNNRKIDEIELKPKNAENKSIHPDQENKIIKTPVPIVNKEKISHENLKIEIQVEEKSKSVIEDTKQKLSPPAPFKTEASVAPKTECVTPPKIENPCSMKTEVNKSDFTLNLPTLPADTQHKQKLEEDKPRNFEEKCKVKTENKCLSYEKQHKIKEFKTEVLKPKDIQPKQNELKLKHEITDKRYDIKPKVNHIENDPLLTRPEFPITPNYPLAQGQYQQWHWDHIWGYRMAPIHIPSIDVLPQKHPEKEKLPLKVQRHESKHSSQQIKCKDKSEKCSPKKEEKRKTMDIKHDSCSAKIIDSIPNDAKQCYNQLNSHIEEKGKNKSEPHEVHHENKVDAQELMYQPNTPAPSIKQTPPTPGAADMPSMGVYTPDSTTNSVHSLHYNPDLDVGPLGLESPTSISSDMASQNSVENARPPSELPTGGSHTNYDCTVQQNLANMHNQVQNASVPASSPTVPVHMQQQNSSSKRQIQQQRNRSNTPSSNKTVRSTPPIVQHTVQHQQQRQRSTPPVQTHQHMQASPTQVQHQSINAMQQQQQFQAHLQHQVALHQGYGHPHQLPTGSMHQHSHHAAHHSVISQGNYIPVPQMTVSSQPFSAQGASTYVTVPTMTTVIQHRPPSHQKLGPSAACAVTTGTNFYLQANPHAHTPGPITPTTSIPVSVQSNPSQNAAGGNSSCSLAKLQQLTNEMIPHSSCNTMTPPPNAMTLTPPPPTHHPHATMTPPPHQMIQNQSVRNLATPPSAISANLQQPVLGYHKYYQPNVNMNQLGGTVTPPMGQNLGRSGRNSANIAVQHMQSPSSRISPNVPNIVPPQYNLNEYRMAAQQAPSAVTGYITNTAAGFINNAQIPMQMMTQPNYQNPTAIQRAQQNTMYTTHGYIYNNLMQPLNGAMRR</sequence>
<evidence type="ECO:0000256" key="9">
    <source>
        <dbReference type="ARBA" id="ARBA00022990"/>
    </source>
</evidence>
<feature type="compositionally biased region" description="Low complexity" evidence="13">
    <location>
        <begin position="155"/>
        <end position="168"/>
    </location>
</feature>
<evidence type="ECO:0000259" key="14">
    <source>
        <dbReference type="PROSITE" id="PS50016"/>
    </source>
</evidence>
<keyword evidence="5" id="KW-0479">Metal-binding</keyword>
<dbReference type="InterPro" id="IPR019787">
    <property type="entry name" value="Znf_PHD-finger"/>
</dbReference>
<feature type="region of interest" description="Disordered" evidence="13">
    <location>
        <begin position="513"/>
        <end position="568"/>
    </location>
</feature>
<comment type="subcellular location">
    <subcellularLocation>
        <location evidence="1">Nucleus</location>
    </subcellularLocation>
</comment>
<dbReference type="GO" id="GO:0005634">
    <property type="term" value="C:nucleus"/>
    <property type="evidence" value="ECO:0007669"/>
    <property type="project" value="UniProtKB-SubCell"/>
</dbReference>
<dbReference type="GO" id="GO:0070776">
    <property type="term" value="C:MOZ/MORF histone acetyltransferase complex"/>
    <property type="evidence" value="ECO:0007669"/>
    <property type="project" value="TreeGrafter"/>
</dbReference>
<evidence type="ECO:0000313" key="16">
    <source>
        <dbReference type="EMBL" id="KRT82696.1"/>
    </source>
</evidence>
<feature type="compositionally biased region" description="Acidic residues" evidence="13">
    <location>
        <begin position="1305"/>
        <end position="1320"/>
    </location>
</feature>
<dbReference type="GO" id="GO:0006357">
    <property type="term" value="P:regulation of transcription by RNA polymerase II"/>
    <property type="evidence" value="ECO:0007669"/>
    <property type="project" value="TreeGrafter"/>
</dbReference>
<dbReference type="Proteomes" id="UP000051574">
    <property type="component" value="Unassembled WGS sequence"/>
</dbReference>
<keyword evidence="10" id="KW-0539">Nucleus</keyword>
<dbReference type="InterPro" id="IPR036388">
    <property type="entry name" value="WH-like_DNA-bd_sf"/>
</dbReference>
<dbReference type="GO" id="GO:0010484">
    <property type="term" value="F:histone H3 acetyltransferase activity"/>
    <property type="evidence" value="ECO:0007669"/>
    <property type="project" value="TreeGrafter"/>
</dbReference>
<feature type="compositionally biased region" description="Basic and acidic residues" evidence="13">
    <location>
        <begin position="1688"/>
        <end position="1711"/>
    </location>
</feature>
<dbReference type="Pfam" id="PF17772">
    <property type="entry name" value="zf-MYST"/>
    <property type="match status" value="1"/>
</dbReference>
<dbReference type="PROSITE" id="PS50016">
    <property type="entry name" value="ZF_PHD_2"/>
    <property type="match status" value="1"/>
</dbReference>
<gene>
    <name evidence="16" type="ORF">AMK59_4457</name>
</gene>
<feature type="compositionally biased region" description="Basic and acidic residues" evidence="13">
    <location>
        <begin position="514"/>
        <end position="525"/>
    </location>
</feature>
<feature type="domain" description="MYST-type HAT" evidence="15">
    <location>
        <begin position="696"/>
        <end position="974"/>
    </location>
</feature>
<feature type="region of interest" description="Disordered" evidence="13">
    <location>
        <begin position="1485"/>
        <end position="1529"/>
    </location>
</feature>
<feature type="compositionally biased region" description="Low complexity" evidence="13">
    <location>
        <begin position="2178"/>
        <end position="2194"/>
    </location>
</feature>
<dbReference type="GO" id="GO:0040029">
    <property type="term" value="P:epigenetic regulation of gene expression"/>
    <property type="evidence" value="ECO:0007669"/>
    <property type="project" value="UniProtKB-ARBA"/>
</dbReference>
<feature type="region of interest" description="Disordered" evidence="13">
    <location>
        <begin position="391"/>
        <end position="418"/>
    </location>
</feature>
<dbReference type="InterPro" id="IPR002717">
    <property type="entry name" value="HAT_MYST-type"/>
</dbReference>
<feature type="active site" description="Proton donor/acceptor" evidence="11">
    <location>
        <position position="872"/>
    </location>
</feature>
<dbReference type="EC" id="2.3.1.48" evidence="3"/>
<comment type="caution">
    <text evidence="16">The sequence shown here is derived from an EMBL/GenBank/DDBJ whole genome shotgun (WGS) entry which is preliminary data.</text>
</comment>
<feature type="compositionally biased region" description="Polar residues" evidence="13">
    <location>
        <begin position="2081"/>
        <end position="2096"/>
    </location>
</feature>
<dbReference type="SMART" id="SM00249">
    <property type="entry name" value="PHD"/>
    <property type="match status" value="2"/>
</dbReference>
<feature type="compositionally biased region" description="Polar residues" evidence="13">
    <location>
        <begin position="2129"/>
        <end position="2173"/>
    </location>
</feature>
<evidence type="ECO:0000256" key="11">
    <source>
        <dbReference type="PIRSR" id="PIRSR602717-51"/>
    </source>
</evidence>
<dbReference type="FunFam" id="3.40.630.30:FF:000001">
    <property type="entry name" value="Histone acetyltransferase"/>
    <property type="match status" value="1"/>
</dbReference>
<dbReference type="PROSITE" id="PS01359">
    <property type="entry name" value="ZF_PHD_1"/>
    <property type="match status" value="1"/>
</dbReference>
<dbReference type="InterPro" id="IPR013083">
    <property type="entry name" value="Znf_RING/FYVE/PHD"/>
</dbReference>
<evidence type="ECO:0000256" key="2">
    <source>
        <dbReference type="ARBA" id="ARBA00010107"/>
    </source>
</evidence>
<feature type="region of interest" description="Disordered" evidence="13">
    <location>
        <begin position="1937"/>
        <end position="1973"/>
    </location>
</feature>
<evidence type="ECO:0000256" key="3">
    <source>
        <dbReference type="ARBA" id="ARBA00013184"/>
    </source>
</evidence>
<feature type="region of interest" description="Disordered" evidence="13">
    <location>
        <begin position="2129"/>
        <end position="2211"/>
    </location>
</feature>
<feature type="compositionally biased region" description="Polar residues" evidence="13">
    <location>
        <begin position="1215"/>
        <end position="1224"/>
    </location>
</feature>
<evidence type="ECO:0000256" key="4">
    <source>
        <dbReference type="ARBA" id="ARBA00022679"/>
    </source>
</evidence>
<feature type="compositionally biased region" description="Polar residues" evidence="13">
    <location>
        <begin position="1489"/>
        <end position="1499"/>
    </location>
</feature>
<dbReference type="GO" id="GO:0008270">
    <property type="term" value="F:zinc ion binding"/>
    <property type="evidence" value="ECO:0007669"/>
    <property type="project" value="UniProtKB-KW"/>
</dbReference>
<evidence type="ECO:0000256" key="7">
    <source>
        <dbReference type="ARBA" id="ARBA00022833"/>
    </source>
</evidence>
<feature type="compositionally biased region" description="Basic and acidic residues" evidence="13">
    <location>
        <begin position="1088"/>
        <end position="1124"/>
    </location>
</feature>
<evidence type="ECO:0000256" key="5">
    <source>
        <dbReference type="ARBA" id="ARBA00022723"/>
    </source>
</evidence>
<dbReference type="SUPFAM" id="SSF55729">
    <property type="entry name" value="Acyl-CoA N-acyltransferases (Nat)"/>
    <property type="match status" value="1"/>
</dbReference>
<feature type="compositionally biased region" description="Polar residues" evidence="13">
    <location>
        <begin position="2195"/>
        <end position="2208"/>
    </location>
</feature>
<dbReference type="Pfam" id="PF01853">
    <property type="entry name" value="MOZ_SAS"/>
    <property type="match status" value="1"/>
</dbReference>
<feature type="compositionally biased region" description="Basic and acidic residues" evidence="13">
    <location>
        <begin position="1333"/>
        <end position="1365"/>
    </location>
</feature>
<dbReference type="PANTHER" id="PTHR10615:SF217">
    <property type="entry name" value="HISTONE ACETYLTRANSFERASE"/>
    <property type="match status" value="1"/>
</dbReference>
<keyword evidence="7" id="KW-0862">Zinc</keyword>
<feature type="region of interest" description="Disordered" evidence="13">
    <location>
        <begin position="2029"/>
        <end position="2114"/>
    </location>
</feature>
<keyword evidence="6 12" id="KW-0863">Zinc-finger</keyword>
<evidence type="ECO:0000256" key="8">
    <source>
        <dbReference type="ARBA" id="ARBA00022853"/>
    </source>
</evidence>
<feature type="region of interest" description="Disordered" evidence="13">
    <location>
        <begin position="144"/>
        <end position="184"/>
    </location>
</feature>
<feature type="compositionally biased region" description="Basic and acidic residues" evidence="13">
    <location>
        <begin position="238"/>
        <end position="248"/>
    </location>
</feature>
<dbReference type="FunFam" id="1.10.10.10:FF:000123">
    <property type="entry name" value="Histone acetyltransferase"/>
    <property type="match status" value="1"/>
</dbReference>
<feature type="compositionally biased region" description="Low complexity" evidence="13">
    <location>
        <begin position="224"/>
        <end position="235"/>
    </location>
</feature>
<evidence type="ECO:0000259" key="15">
    <source>
        <dbReference type="PROSITE" id="PS51726"/>
    </source>
</evidence>
<feature type="region of interest" description="Disordered" evidence="13">
    <location>
        <begin position="218"/>
        <end position="248"/>
    </location>
</feature>
<dbReference type="InterPro" id="IPR040706">
    <property type="entry name" value="Zf-MYST"/>
</dbReference>
<feature type="compositionally biased region" description="Basic and acidic residues" evidence="13">
    <location>
        <begin position="455"/>
        <end position="479"/>
    </location>
</feature>